<comment type="subcellular location">
    <subcellularLocation>
        <location evidence="1">Cytoplasm</location>
    </subcellularLocation>
</comment>
<dbReference type="PANTHER" id="PTHR33202:SF18">
    <property type="entry name" value="TRANSCRIPTIONAL REGULATOR FURA"/>
    <property type="match status" value="1"/>
</dbReference>
<dbReference type="STRING" id="882082.SaccyDRAFT_2150"/>
<evidence type="ECO:0000256" key="8">
    <source>
        <dbReference type="ARBA" id="ARBA00023015"/>
    </source>
</evidence>
<keyword evidence="9" id="KW-0238">DNA-binding</keyword>
<keyword evidence="10" id="KW-0804">Transcription</keyword>
<keyword evidence="5 11" id="KW-0479">Metal-binding</keyword>
<evidence type="ECO:0000256" key="3">
    <source>
        <dbReference type="ARBA" id="ARBA00022490"/>
    </source>
</evidence>
<feature type="binding site" evidence="12">
    <location>
        <position position="107"/>
    </location>
    <ligand>
        <name>Fe cation</name>
        <dbReference type="ChEBI" id="CHEBI:24875"/>
    </ligand>
</feature>
<dbReference type="GO" id="GO:0005737">
    <property type="term" value="C:cytoplasm"/>
    <property type="evidence" value="ECO:0007669"/>
    <property type="project" value="UniProtKB-SubCell"/>
</dbReference>
<feature type="binding site" evidence="11">
    <location>
        <position position="92"/>
    </location>
    <ligand>
        <name>Zn(2+)</name>
        <dbReference type="ChEBI" id="CHEBI:29105"/>
    </ligand>
</feature>
<dbReference type="GO" id="GO:0008270">
    <property type="term" value="F:zinc ion binding"/>
    <property type="evidence" value="ECO:0007669"/>
    <property type="project" value="TreeGrafter"/>
</dbReference>
<dbReference type="eggNOG" id="COG0735">
    <property type="taxonomic scope" value="Bacteria"/>
</dbReference>
<keyword evidence="8" id="KW-0805">Transcription regulation</keyword>
<evidence type="ECO:0000256" key="5">
    <source>
        <dbReference type="ARBA" id="ARBA00022723"/>
    </source>
</evidence>
<dbReference type="InterPro" id="IPR036390">
    <property type="entry name" value="WH_DNA-bd_sf"/>
</dbReference>
<dbReference type="InterPro" id="IPR002481">
    <property type="entry name" value="FUR"/>
</dbReference>
<accession>H5XMR0</accession>
<dbReference type="Proteomes" id="UP000002791">
    <property type="component" value="Chromosome"/>
</dbReference>
<dbReference type="Gene3D" id="1.10.10.10">
    <property type="entry name" value="Winged helix-like DNA-binding domain superfamily/Winged helix DNA-binding domain"/>
    <property type="match status" value="1"/>
</dbReference>
<dbReference type="EMBL" id="CM001440">
    <property type="protein sequence ID" value="EHR61039.1"/>
    <property type="molecule type" value="Genomic_DNA"/>
</dbReference>
<reference evidence="13 14" key="1">
    <citation type="submission" date="2011-11" db="EMBL/GenBank/DDBJ databases">
        <title>The Noncontiguous Finished sequence of Saccharomonospora cyanea NA-134.</title>
        <authorList>
            <consortium name="US DOE Joint Genome Institute"/>
            <person name="Lucas S."/>
            <person name="Han J."/>
            <person name="Lapidus A."/>
            <person name="Cheng J.-F."/>
            <person name="Goodwin L."/>
            <person name="Pitluck S."/>
            <person name="Peters L."/>
            <person name="Ovchinnikova G."/>
            <person name="Lu M."/>
            <person name="Detter J.C."/>
            <person name="Han C."/>
            <person name="Tapia R."/>
            <person name="Land M."/>
            <person name="Hauser L."/>
            <person name="Kyrpides N."/>
            <person name="Ivanova N."/>
            <person name="Pagani I."/>
            <person name="Brambilla E.-M."/>
            <person name="Klenk H.-P."/>
            <person name="Woyke T."/>
        </authorList>
    </citation>
    <scope>NUCLEOTIDE SEQUENCE [LARGE SCALE GENOMIC DNA]</scope>
    <source>
        <strain evidence="13 14">NA-134</strain>
    </source>
</reference>
<evidence type="ECO:0000256" key="11">
    <source>
        <dbReference type="PIRSR" id="PIRSR602481-1"/>
    </source>
</evidence>
<feature type="binding site" evidence="11">
    <location>
        <position position="95"/>
    </location>
    <ligand>
        <name>Zn(2+)</name>
        <dbReference type="ChEBI" id="CHEBI:29105"/>
    </ligand>
</feature>
<dbReference type="GO" id="GO:0045892">
    <property type="term" value="P:negative regulation of DNA-templated transcription"/>
    <property type="evidence" value="ECO:0007669"/>
    <property type="project" value="TreeGrafter"/>
</dbReference>
<dbReference type="Pfam" id="PF01475">
    <property type="entry name" value="FUR"/>
    <property type="match status" value="1"/>
</dbReference>
<dbReference type="PANTHER" id="PTHR33202">
    <property type="entry name" value="ZINC UPTAKE REGULATION PROTEIN"/>
    <property type="match status" value="1"/>
</dbReference>
<evidence type="ECO:0000256" key="1">
    <source>
        <dbReference type="ARBA" id="ARBA00004496"/>
    </source>
</evidence>
<dbReference type="GO" id="GO:1900376">
    <property type="term" value="P:regulation of secondary metabolite biosynthetic process"/>
    <property type="evidence" value="ECO:0007669"/>
    <property type="project" value="TreeGrafter"/>
</dbReference>
<keyword evidence="3" id="KW-0963">Cytoplasm</keyword>
<keyword evidence="7 12" id="KW-0408">Iron</keyword>
<keyword evidence="6 11" id="KW-0862">Zinc</keyword>
<sequence length="141" mass="15194">MRPSHHDLLRHVGLRVTAPRLAVLEVVEASPHADADTVRSRVVDRLGAVSTQAVYDILHTLTDAGILRRTEPAGSPSRYEIATGDNHHHLVCRGCGDVVDVPCAVGETPCLHASDDRGFLIDSAEVIYWGYCPSCLSNSAS</sequence>
<gene>
    <name evidence="13" type="ORF">SaccyDRAFT_2150</name>
</gene>
<dbReference type="CDD" id="cd07153">
    <property type="entry name" value="Fur_like"/>
    <property type="match status" value="1"/>
</dbReference>
<comment type="cofactor">
    <cofactor evidence="11">
        <name>Zn(2+)</name>
        <dbReference type="ChEBI" id="CHEBI:29105"/>
    </cofactor>
    <text evidence="11">Binds 1 zinc ion per subunit.</text>
</comment>
<dbReference type="GO" id="GO:0003700">
    <property type="term" value="F:DNA-binding transcription factor activity"/>
    <property type="evidence" value="ECO:0007669"/>
    <property type="project" value="InterPro"/>
</dbReference>
<dbReference type="HOGENOM" id="CLU_096072_4_0_11"/>
<evidence type="ECO:0000256" key="6">
    <source>
        <dbReference type="ARBA" id="ARBA00022833"/>
    </source>
</evidence>
<comment type="similarity">
    <text evidence="2">Belongs to the Fur family.</text>
</comment>
<keyword evidence="14" id="KW-1185">Reference proteome</keyword>
<proteinExistence type="inferred from homology"/>
<evidence type="ECO:0000256" key="2">
    <source>
        <dbReference type="ARBA" id="ARBA00007957"/>
    </source>
</evidence>
<feature type="binding site" evidence="11">
    <location>
        <position position="132"/>
    </location>
    <ligand>
        <name>Zn(2+)</name>
        <dbReference type="ChEBI" id="CHEBI:29105"/>
    </ligand>
</feature>
<organism evidence="13 14">
    <name type="scientific">Saccharomonospora cyanea NA-134</name>
    <dbReference type="NCBI Taxonomy" id="882082"/>
    <lineage>
        <taxon>Bacteria</taxon>
        <taxon>Bacillati</taxon>
        <taxon>Actinomycetota</taxon>
        <taxon>Actinomycetes</taxon>
        <taxon>Pseudonocardiales</taxon>
        <taxon>Pseudonocardiaceae</taxon>
        <taxon>Saccharomonospora</taxon>
    </lineage>
</organism>
<keyword evidence="4" id="KW-0678">Repressor</keyword>
<dbReference type="Gene3D" id="3.30.1490.190">
    <property type="match status" value="1"/>
</dbReference>
<dbReference type="AlphaFoldDB" id="H5XMR0"/>
<dbReference type="RefSeq" id="WP_005456020.1">
    <property type="nucleotide sequence ID" value="NZ_CM001440.1"/>
</dbReference>
<dbReference type="GO" id="GO:0000976">
    <property type="term" value="F:transcription cis-regulatory region binding"/>
    <property type="evidence" value="ECO:0007669"/>
    <property type="project" value="TreeGrafter"/>
</dbReference>
<dbReference type="InterPro" id="IPR036388">
    <property type="entry name" value="WH-like_DNA-bd_sf"/>
</dbReference>
<name>H5XMR0_9PSEU</name>
<evidence type="ECO:0000256" key="4">
    <source>
        <dbReference type="ARBA" id="ARBA00022491"/>
    </source>
</evidence>
<evidence type="ECO:0000313" key="13">
    <source>
        <dbReference type="EMBL" id="EHR61039.1"/>
    </source>
</evidence>
<evidence type="ECO:0000256" key="9">
    <source>
        <dbReference type="ARBA" id="ARBA00023125"/>
    </source>
</evidence>
<comment type="cofactor">
    <cofactor evidence="12">
        <name>Mn(2+)</name>
        <dbReference type="ChEBI" id="CHEBI:29035"/>
    </cofactor>
    <cofactor evidence="12">
        <name>Fe(2+)</name>
        <dbReference type="ChEBI" id="CHEBI:29033"/>
    </cofactor>
    <text evidence="12">Binds 1 Mn(2+) or Fe(2+) ion per subunit.</text>
</comment>
<evidence type="ECO:0000256" key="7">
    <source>
        <dbReference type="ARBA" id="ARBA00023004"/>
    </source>
</evidence>
<evidence type="ECO:0000256" key="10">
    <source>
        <dbReference type="ARBA" id="ARBA00023163"/>
    </source>
</evidence>
<dbReference type="InterPro" id="IPR043135">
    <property type="entry name" value="Fur_C"/>
</dbReference>
<evidence type="ECO:0000313" key="14">
    <source>
        <dbReference type="Proteomes" id="UP000002791"/>
    </source>
</evidence>
<evidence type="ECO:0000256" key="12">
    <source>
        <dbReference type="PIRSR" id="PIRSR602481-2"/>
    </source>
</evidence>
<protein>
    <submittedName>
        <fullName evidence="13">Fe2+/Zn2+ uptake regulation protein</fullName>
    </submittedName>
</protein>
<feature type="binding site" evidence="11">
    <location>
        <position position="135"/>
    </location>
    <ligand>
        <name>Zn(2+)</name>
        <dbReference type="ChEBI" id="CHEBI:29105"/>
    </ligand>
</feature>
<dbReference type="SUPFAM" id="SSF46785">
    <property type="entry name" value="Winged helix' DNA-binding domain"/>
    <property type="match status" value="1"/>
</dbReference>
<dbReference type="OrthoDB" id="5242893at2"/>